<reference evidence="1" key="2">
    <citation type="submission" date="2014-02" db="EMBL/GenBank/DDBJ databases">
        <title>Complete DNA sequence of /Kuraishia capsulata/ illustrates novel genomic features among budding yeasts (/Saccharomycotina/).</title>
        <authorList>
            <person name="Morales L."/>
            <person name="Noel B."/>
            <person name="Porcel B."/>
            <person name="Marcet-Houben M."/>
            <person name="Hullo M-F."/>
            <person name="Sacerdot C."/>
            <person name="Tekaia F."/>
            <person name="Leh-Louis V."/>
            <person name="Despons L."/>
            <person name="Khanna V."/>
            <person name="Aury J-M."/>
            <person name="Barbe V."/>
            <person name="Couloux A."/>
            <person name="Labadie K."/>
            <person name="Pelletier E."/>
            <person name="Souciet J-L."/>
            <person name="Boekhout T."/>
            <person name="Gabaldon T."/>
            <person name="Wincker P."/>
            <person name="Dujon B."/>
        </authorList>
    </citation>
    <scope>NUCLEOTIDE SEQUENCE</scope>
    <source>
        <strain evidence="1">CBS 1993</strain>
    </source>
</reference>
<dbReference type="GeneID" id="34521306"/>
<organism evidence="1 2">
    <name type="scientific">Kuraishia capsulata CBS 1993</name>
    <dbReference type="NCBI Taxonomy" id="1382522"/>
    <lineage>
        <taxon>Eukaryota</taxon>
        <taxon>Fungi</taxon>
        <taxon>Dikarya</taxon>
        <taxon>Ascomycota</taxon>
        <taxon>Saccharomycotina</taxon>
        <taxon>Pichiomycetes</taxon>
        <taxon>Pichiales</taxon>
        <taxon>Pichiaceae</taxon>
        <taxon>Kuraishia</taxon>
    </lineage>
</organism>
<dbReference type="Proteomes" id="UP000019384">
    <property type="component" value="Unassembled WGS sequence"/>
</dbReference>
<name>W6MMW2_9ASCO</name>
<dbReference type="RefSeq" id="XP_022459918.1">
    <property type="nucleotide sequence ID" value="XM_022602368.1"/>
</dbReference>
<reference evidence="1" key="1">
    <citation type="submission" date="2013-12" db="EMBL/GenBank/DDBJ databases">
        <authorList>
            <person name="Genoscope - CEA"/>
        </authorList>
    </citation>
    <scope>NUCLEOTIDE SEQUENCE</scope>
    <source>
        <strain evidence="1">CBS 1993</strain>
    </source>
</reference>
<evidence type="ECO:0000313" key="1">
    <source>
        <dbReference type="EMBL" id="CDK27926.1"/>
    </source>
</evidence>
<evidence type="ECO:0000313" key="2">
    <source>
        <dbReference type="Proteomes" id="UP000019384"/>
    </source>
</evidence>
<dbReference type="OrthoDB" id="4074932at2759"/>
<accession>W6MMW2</accession>
<protein>
    <submittedName>
        <fullName evidence="1">Uncharacterized protein</fullName>
    </submittedName>
</protein>
<dbReference type="HOGENOM" id="CLU_2210456_0_0_1"/>
<dbReference type="EMBL" id="HG793128">
    <property type="protein sequence ID" value="CDK27926.1"/>
    <property type="molecule type" value="Genomic_DNA"/>
</dbReference>
<dbReference type="AlphaFoldDB" id="W6MMW2"/>
<keyword evidence="2" id="KW-1185">Reference proteome</keyword>
<gene>
    <name evidence="1" type="ORF">KUCA_T00003906001</name>
</gene>
<proteinExistence type="predicted"/>
<sequence>MLANINHSIVQSSGIVASSVAAKRLLSTSRLLMFENVQGSKSPIDANKNGNGSYASFAQYRLKVTHEDPLSTSARRSQLLNNSSKSLSESLTGRFLGLAKSFGYGKQ</sequence>